<name>R4YXR1_9ACTN</name>
<evidence type="ECO:0000313" key="2">
    <source>
        <dbReference type="EMBL" id="CCM63244.1"/>
    </source>
</evidence>
<reference evidence="2 3" key="1">
    <citation type="journal article" date="2013" name="ISME J.">
        <title>Metabolic model for the filamentous 'Candidatus Microthrix parvicella' based on genomic and metagenomic analyses.</title>
        <authorList>
            <person name="Jon McIlroy S."/>
            <person name="Kristiansen R."/>
            <person name="Albertsen M."/>
            <person name="Michael Karst S."/>
            <person name="Rossetti S."/>
            <person name="Lund Nielsen J."/>
            <person name="Tandoi V."/>
            <person name="James Seviour R."/>
            <person name="Nielsen P.H."/>
        </authorList>
    </citation>
    <scope>NUCLEOTIDE SEQUENCE [LARGE SCALE GENOMIC DNA]</scope>
    <source>
        <strain evidence="2 3">RN1</strain>
    </source>
</reference>
<dbReference type="InterPro" id="IPR002711">
    <property type="entry name" value="HNH"/>
</dbReference>
<protein>
    <recommendedName>
        <fullName evidence="1">HNH domain-containing protein</fullName>
    </recommendedName>
</protein>
<dbReference type="CDD" id="cd00085">
    <property type="entry name" value="HNHc"/>
    <property type="match status" value="1"/>
</dbReference>
<evidence type="ECO:0000259" key="1">
    <source>
        <dbReference type="Pfam" id="PF01844"/>
    </source>
</evidence>
<dbReference type="GO" id="GO:0008270">
    <property type="term" value="F:zinc ion binding"/>
    <property type="evidence" value="ECO:0007669"/>
    <property type="project" value="InterPro"/>
</dbReference>
<feature type="domain" description="HNH" evidence="1">
    <location>
        <begin position="322"/>
        <end position="363"/>
    </location>
</feature>
<accession>R4YXR1</accession>
<keyword evidence="3" id="KW-1185">Reference proteome</keyword>
<dbReference type="RefSeq" id="WP_012225553.1">
    <property type="nucleotide sequence ID" value="NZ_HG422565.1"/>
</dbReference>
<organism evidence="2 3">
    <name type="scientific">Candidatus Neomicrothrix parvicella RN1</name>
    <dbReference type="NCBI Taxonomy" id="1229780"/>
    <lineage>
        <taxon>Bacteria</taxon>
        <taxon>Bacillati</taxon>
        <taxon>Actinomycetota</taxon>
        <taxon>Acidimicrobiia</taxon>
        <taxon>Acidimicrobiales</taxon>
        <taxon>Microthrixaceae</taxon>
        <taxon>Candidatus Neomicrothrix</taxon>
    </lineage>
</organism>
<dbReference type="GO" id="GO:0004519">
    <property type="term" value="F:endonuclease activity"/>
    <property type="evidence" value="ECO:0007669"/>
    <property type="project" value="InterPro"/>
</dbReference>
<dbReference type="InterPro" id="IPR003615">
    <property type="entry name" value="HNH_nuc"/>
</dbReference>
<dbReference type="GO" id="GO:0003676">
    <property type="term" value="F:nucleic acid binding"/>
    <property type="evidence" value="ECO:0007669"/>
    <property type="project" value="InterPro"/>
</dbReference>
<proteinExistence type="predicted"/>
<dbReference type="eggNOG" id="COG1403">
    <property type="taxonomic scope" value="Bacteria"/>
</dbReference>
<evidence type="ECO:0000313" key="3">
    <source>
        <dbReference type="Proteomes" id="UP000018291"/>
    </source>
</evidence>
<dbReference type="Pfam" id="PF01844">
    <property type="entry name" value="HNH"/>
    <property type="match status" value="1"/>
</dbReference>
<gene>
    <name evidence="2" type="ORF">BN381_20068</name>
</gene>
<dbReference type="Proteomes" id="UP000018291">
    <property type="component" value="Unassembled WGS sequence"/>
</dbReference>
<dbReference type="HOGENOM" id="CLU_724987_0_0_11"/>
<sequence>MALQLVQDAMHGPNLRLVSPSAVEPVGLGDRLVEMGWRASDSHHQVVRLAAEFAGTVEWSVAGCSSAAQWMSERLDVALRTAREWIAVGRALRGLPVLDAALSDRTLSYAKVRMLVRTATPETESELVGLARSVSAGALGSAVAAWSRAHEPEDVRDERHRETRGLSWRVEPDGLTTGTLRLPADVAGGVMALIDAAVMRHRRSRGDRDAAHVSDPEFIEDDLGGTAPFPTLAQQRVDALVSVLCGGGADLVAEVVLHVRGDGATLDDGSPISQSAVIGALSGGFVRALIHDAAGTPVNASGRQRHPTTRQKRVVTERDRRCVDCGGHDLLEFDHVPEFAISGHTYVDELQLRCAACHRARHVRSGLRGSGPAPTRERGTP</sequence>
<dbReference type="STRING" id="1229780.BN381_20068"/>
<dbReference type="EMBL" id="CANL01000012">
    <property type="protein sequence ID" value="CCM63244.1"/>
    <property type="molecule type" value="Genomic_DNA"/>
</dbReference>
<comment type="caution">
    <text evidence="2">The sequence shown here is derived from an EMBL/GenBank/DDBJ whole genome shotgun (WGS) entry which is preliminary data.</text>
</comment>
<dbReference type="AlphaFoldDB" id="R4YXR1"/>